<dbReference type="CDD" id="cd00078">
    <property type="entry name" value="HECTc"/>
    <property type="match status" value="1"/>
</dbReference>
<dbReference type="PANTHER" id="PTHR45622">
    <property type="entry name" value="UBIQUITIN-PROTEIN LIGASE E3A-RELATED"/>
    <property type="match status" value="1"/>
</dbReference>
<feature type="repeat" description="RCC1" evidence="5">
    <location>
        <begin position="103"/>
        <end position="157"/>
    </location>
</feature>
<dbReference type="OrthoDB" id="5981550at2759"/>
<feature type="repeat" description="RCC1" evidence="5">
    <location>
        <begin position="316"/>
        <end position="373"/>
    </location>
</feature>
<dbReference type="GO" id="GO:0016539">
    <property type="term" value="P:intein-mediated protein splicing"/>
    <property type="evidence" value="ECO:0007669"/>
    <property type="project" value="InterPro"/>
</dbReference>
<dbReference type="Pfam" id="PF25390">
    <property type="entry name" value="WD40_RLD"/>
    <property type="match status" value="1"/>
</dbReference>
<dbReference type="InterPro" id="IPR009091">
    <property type="entry name" value="RCC1/BLIP-II"/>
</dbReference>
<gene>
    <name evidence="8" type="primary">LOC115824154</name>
</gene>
<evidence type="ECO:0000313" key="7">
    <source>
        <dbReference type="Proteomes" id="UP000504632"/>
    </source>
</evidence>
<reference evidence="7" key="1">
    <citation type="submission" date="2024-06" db="UniProtKB">
        <authorList>
            <consortium name="RefSeq"/>
        </authorList>
    </citation>
    <scope>NUCLEOTIDE SEQUENCE [LARGE SCALE GENOMIC DNA]</scope>
</reference>
<feature type="active site" description="Glycyl thioester intermediate" evidence="4">
    <location>
        <position position="991"/>
    </location>
</feature>
<reference evidence="8" key="2">
    <citation type="submission" date="2025-08" db="UniProtKB">
        <authorList>
            <consortium name="RefSeq"/>
        </authorList>
    </citation>
    <scope>IDENTIFICATION</scope>
</reference>
<feature type="repeat" description="RCC1" evidence="5">
    <location>
        <begin position="211"/>
        <end position="264"/>
    </location>
</feature>
<dbReference type="FunFam" id="3.30.2410.10:FF:000003">
    <property type="entry name" value="probable E3 ubiquitin-protein ligase HERC4 isoform X1"/>
    <property type="match status" value="1"/>
</dbReference>
<dbReference type="GeneID" id="115824154"/>
<name>A0A6J2WF66_CHACN</name>
<sequence>MFCWGDGAGGQLVLPVREETDPIFVRPTLVNSLPEQFLNLSCGEQHSLFVTVDGRVLSCGRNSKGQLGRKKSKDTKLPVVEGLGGVVAVACGQDHSLALCESGQVYSWGAGSDGQLGINTTDSKVPTPVNVPIPSPLPIPVVQVACGNFHSLALSKGGEVFSWGLNSYGQLGLGKAIHRQLVPALVRSLTGVPVTKISAGGAHTLVLTLPGLVYCCGSNKSGQLGLNRVDENGRFTVCAVPALRSLGVSTISCGEAHTAVLTKDGEIYTFGDGTHGQLGHNSTNRELRPRKVDDINKPAKKITCGSHHTLVLLSSGILLAFGSGVKGQLGNGSRTGSLRPTALDCPWNIPALELQSEIKLASGWNSNFVFFSPIQTSVLGEPIGKLDDAKIQRWLALADSDRCIGEAKREICLTFSTSSNLVASFMKDSDSLNGNRADLVKVDVNRASQVFKKLLEISWIKKSMNITPLVANLVFASPVMRSPEIFMILPTCPLLHEDQNVVNLTLPLAVALTNLHDSAMKTLKDWWSTMGAPVMTKHILMWKQALSFLLRSELWLNFTPGVKAVLEVLKYLHRANKRAEAARKVPLTEFYIEEIGTTPLLLEQDVTLWRQIKWRQVQEVDLTPAIFCRYPFLLDLQSKIRIFNHDACVTKLTHQYMHEDAISGQFQNLFTWEPPTPIIQLKLRRTALLEDTFRQLASNDHDNFKKALMVKFAEDSKLTDVNKKDFFLHVFDELLAPESGMFMYNDSQTLIWFPAKPTVKAKSYFLFGILCGLALYNSNIVHMPFPLALFKKLVGIKPSLEDFTEFSPVVGKSLRYLLVDYTDDDVENMNMTFSVVWDGEAVELDQTEKGKQVTSSNKEEFVSAYVDYALNKSVEMVFEEFKRGFFKVCDRDVVEFFHPEELRGVMVGKEDYDWDTFKQNTTYNGGYHARHPKIIEFWEVFEELLDEQKKSFLLFVTGCDRVPILGMDQIRMTITVRLNSTQQHFPESLTCHTLLMLPVYESKETLRSRLVEALNHKRGFWMEETVTEDADTSSK</sequence>
<evidence type="ECO:0000256" key="1">
    <source>
        <dbReference type="ARBA" id="ARBA00022679"/>
    </source>
</evidence>
<evidence type="ECO:0000256" key="4">
    <source>
        <dbReference type="PROSITE-ProRule" id="PRU00104"/>
    </source>
</evidence>
<dbReference type="Proteomes" id="UP000504632">
    <property type="component" value="Chromosome 11"/>
</dbReference>
<evidence type="ECO:0000313" key="8">
    <source>
        <dbReference type="RefSeq" id="XP_030644120.1"/>
    </source>
</evidence>
<keyword evidence="1" id="KW-0808">Transferase</keyword>
<dbReference type="InterPro" id="IPR000408">
    <property type="entry name" value="Reg_chr_condens"/>
</dbReference>
<dbReference type="InterPro" id="IPR000569">
    <property type="entry name" value="HECT_dom"/>
</dbReference>
<dbReference type="PROSITE" id="PS50237">
    <property type="entry name" value="HECT"/>
    <property type="match status" value="1"/>
</dbReference>
<dbReference type="PROSITE" id="PS50012">
    <property type="entry name" value="RCC1_3"/>
    <property type="match status" value="7"/>
</dbReference>
<keyword evidence="2" id="KW-0677">Repeat</keyword>
<protein>
    <submittedName>
        <fullName evidence="8">Probable E3 ubiquitin-protein ligase HERC4</fullName>
    </submittedName>
</protein>
<dbReference type="Gene3D" id="2.130.10.30">
    <property type="entry name" value="Regulator of chromosome condensation 1/beta-lactamase-inhibitor protein II"/>
    <property type="match status" value="2"/>
</dbReference>
<dbReference type="PROSITE" id="PS00626">
    <property type="entry name" value="RCC1_2"/>
    <property type="match status" value="3"/>
</dbReference>
<accession>A0A6J2WF66</accession>
<dbReference type="PRINTS" id="PR00633">
    <property type="entry name" value="RCCNDNSATION"/>
</dbReference>
<dbReference type="GO" id="GO:0004842">
    <property type="term" value="F:ubiquitin-protein transferase activity"/>
    <property type="evidence" value="ECO:0007669"/>
    <property type="project" value="InterPro"/>
</dbReference>
<dbReference type="PROSITE" id="PS50817">
    <property type="entry name" value="INTEIN_N_TER"/>
    <property type="match status" value="1"/>
</dbReference>
<feature type="domain" description="HECT" evidence="6">
    <location>
        <begin position="700"/>
        <end position="1023"/>
    </location>
</feature>
<dbReference type="SUPFAM" id="SSF50985">
    <property type="entry name" value="RCC1/BLIP-II"/>
    <property type="match status" value="1"/>
</dbReference>
<dbReference type="Gene3D" id="3.30.2410.10">
    <property type="entry name" value="Hect, E3 ligase catalytic domain"/>
    <property type="match status" value="1"/>
</dbReference>
<dbReference type="InParanoid" id="A0A6J2WF66"/>
<organism evidence="7 8">
    <name type="scientific">Chanos chanos</name>
    <name type="common">Milkfish</name>
    <name type="synonym">Mugil chanos</name>
    <dbReference type="NCBI Taxonomy" id="29144"/>
    <lineage>
        <taxon>Eukaryota</taxon>
        <taxon>Metazoa</taxon>
        <taxon>Chordata</taxon>
        <taxon>Craniata</taxon>
        <taxon>Vertebrata</taxon>
        <taxon>Euteleostomi</taxon>
        <taxon>Actinopterygii</taxon>
        <taxon>Neopterygii</taxon>
        <taxon>Teleostei</taxon>
        <taxon>Ostariophysi</taxon>
        <taxon>Gonorynchiformes</taxon>
        <taxon>Chanidae</taxon>
        <taxon>Chanos</taxon>
    </lineage>
</organism>
<evidence type="ECO:0000256" key="3">
    <source>
        <dbReference type="ARBA" id="ARBA00022786"/>
    </source>
</evidence>
<feature type="repeat" description="RCC1" evidence="5">
    <location>
        <begin position="1"/>
        <end position="53"/>
    </location>
</feature>
<dbReference type="InterPro" id="IPR051709">
    <property type="entry name" value="Ub-ligase/GTPase-reg"/>
</dbReference>
<keyword evidence="3 4" id="KW-0833">Ubl conjugation pathway</keyword>
<dbReference type="InterPro" id="IPR035983">
    <property type="entry name" value="Hect_E3_ubiquitin_ligase"/>
</dbReference>
<keyword evidence="7" id="KW-1185">Reference proteome</keyword>
<dbReference type="RefSeq" id="XP_030644120.1">
    <property type="nucleotide sequence ID" value="XM_030788260.1"/>
</dbReference>
<feature type="repeat" description="RCC1" evidence="5">
    <location>
        <begin position="158"/>
        <end position="210"/>
    </location>
</feature>
<feature type="repeat" description="RCC1" evidence="5">
    <location>
        <begin position="54"/>
        <end position="102"/>
    </location>
</feature>
<dbReference type="AlphaFoldDB" id="A0A6J2WF66"/>
<dbReference type="PANTHER" id="PTHR45622:SF11">
    <property type="entry name" value="E3 UBIQUITIN-PROTEIN LIGASE HERC6-RELATED"/>
    <property type="match status" value="1"/>
</dbReference>
<dbReference type="Pfam" id="PF00632">
    <property type="entry name" value="HECT"/>
    <property type="match status" value="1"/>
</dbReference>
<feature type="repeat" description="RCC1" evidence="5">
    <location>
        <begin position="265"/>
        <end position="315"/>
    </location>
</feature>
<evidence type="ECO:0000259" key="6">
    <source>
        <dbReference type="PROSITE" id="PS50237"/>
    </source>
</evidence>
<dbReference type="SMART" id="SM00119">
    <property type="entry name" value="HECTc"/>
    <property type="match status" value="1"/>
</dbReference>
<evidence type="ECO:0000256" key="2">
    <source>
        <dbReference type="ARBA" id="ARBA00022737"/>
    </source>
</evidence>
<dbReference type="Gene3D" id="3.30.2160.10">
    <property type="entry name" value="Hect, E3 ligase catalytic domain"/>
    <property type="match status" value="1"/>
</dbReference>
<proteinExistence type="predicted"/>
<dbReference type="InterPro" id="IPR058923">
    <property type="entry name" value="RCC1-like_dom"/>
</dbReference>
<dbReference type="Gene3D" id="3.90.1750.10">
    <property type="entry name" value="Hect, E3 ligase catalytic domains"/>
    <property type="match status" value="1"/>
</dbReference>
<evidence type="ECO:0000256" key="5">
    <source>
        <dbReference type="PROSITE-ProRule" id="PRU00235"/>
    </source>
</evidence>
<dbReference type="InterPro" id="IPR006141">
    <property type="entry name" value="Intein_N"/>
</dbReference>
<dbReference type="SUPFAM" id="SSF56204">
    <property type="entry name" value="Hect, E3 ligase catalytic domain"/>
    <property type="match status" value="1"/>
</dbReference>